<evidence type="ECO:0000313" key="8">
    <source>
        <dbReference type="EMBL" id="RLE10964.1"/>
    </source>
</evidence>
<dbReference type="PROSITE" id="PS50862">
    <property type="entry name" value="AA_TRNA_LIGASE_II"/>
    <property type="match status" value="1"/>
</dbReference>
<dbReference type="Gene3D" id="3.40.50.800">
    <property type="entry name" value="Anticodon-binding domain"/>
    <property type="match status" value="1"/>
</dbReference>
<dbReference type="Proteomes" id="UP000267654">
    <property type="component" value="Unassembled WGS sequence"/>
</dbReference>
<feature type="binding site" evidence="6">
    <location>
        <position position="255"/>
    </location>
    <ligand>
        <name>L-histidine</name>
        <dbReference type="ChEBI" id="CHEBI:57595"/>
    </ligand>
</feature>
<evidence type="ECO:0000256" key="6">
    <source>
        <dbReference type="PIRSR" id="PIRSR001549-1"/>
    </source>
</evidence>
<comment type="caution">
    <text evidence="8">The sequence shown here is derived from an EMBL/GenBank/DDBJ whole genome shotgun (WGS) entry which is preliminary data.</text>
</comment>
<accession>A0A662D581</accession>
<proteinExistence type="inferred from homology"/>
<dbReference type="InterPro" id="IPR045864">
    <property type="entry name" value="aa-tRNA-synth_II/BPL/LPL"/>
</dbReference>
<evidence type="ECO:0000256" key="5">
    <source>
        <dbReference type="HAMAP-Rule" id="MF_00127"/>
    </source>
</evidence>
<keyword evidence="5 8" id="KW-0436">Ligase</keyword>
<dbReference type="GO" id="GO:0004821">
    <property type="term" value="F:histidine-tRNA ligase activity"/>
    <property type="evidence" value="ECO:0007669"/>
    <property type="project" value="UniProtKB-UniRule"/>
</dbReference>
<feature type="binding site" evidence="6">
    <location>
        <position position="128"/>
    </location>
    <ligand>
        <name>L-histidine</name>
        <dbReference type="ChEBI" id="CHEBI:57595"/>
    </ligand>
</feature>
<name>A0A662D581_UNCAE</name>
<dbReference type="EMBL" id="QMQB01000294">
    <property type="protein sequence ID" value="RLE10964.1"/>
    <property type="molecule type" value="Genomic_DNA"/>
</dbReference>
<dbReference type="PIRSF" id="PIRSF001549">
    <property type="entry name" value="His-tRNA_synth"/>
    <property type="match status" value="1"/>
</dbReference>
<feature type="binding site" evidence="6">
    <location>
        <begin position="259"/>
        <end position="260"/>
    </location>
    <ligand>
        <name>L-histidine</name>
        <dbReference type="ChEBI" id="CHEBI:57595"/>
    </ligand>
</feature>
<dbReference type="PANTHER" id="PTHR43707">
    <property type="entry name" value="HISTIDYL-TRNA SYNTHETASE"/>
    <property type="match status" value="1"/>
</dbReference>
<dbReference type="HAMAP" id="MF_00127">
    <property type="entry name" value="His_tRNA_synth"/>
    <property type="match status" value="1"/>
</dbReference>
<dbReference type="AlphaFoldDB" id="A0A662D581"/>
<dbReference type="Pfam" id="PF03129">
    <property type="entry name" value="HGTP_anticodon"/>
    <property type="match status" value="1"/>
</dbReference>
<dbReference type="GO" id="GO:0006427">
    <property type="term" value="P:histidyl-tRNA aminoacylation"/>
    <property type="evidence" value="ECO:0007669"/>
    <property type="project" value="UniProtKB-UniRule"/>
</dbReference>
<keyword evidence="5" id="KW-0963">Cytoplasm</keyword>
<dbReference type="InterPro" id="IPR004154">
    <property type="entry name" value="Anticodon-bd"/>
</dbReference>
<gene>
    <name evidence="5" type="primary">hisS</name>
    <name evidence="8" type="ORF">DRI96_07035</name>
</gene>
<evidence type="ECO:0000259" key="7">
    <source>
        <dbReference type="PROSITE" id="PS50862"/>
    </source>
</evidence>
<dbReference type="Gene3D" id="3.30.930.10">
    <property type="entry name" value="Bira Bifunctional Protein, Domain 2"/>
    <property type="match status" value="1"/>
</dbReference>
<evidence type="ECO:0000256" key="4">
    <source>
        <dbReference type="ARBA" id="ARBA00047639"/>
    </source>
</evidence>
<dbReference type="InterPro" id="IPR004516">
    <property type="entry name" value="HisRS/HisZ"/>
</dbReference>
<protein>
    <recommendedName>
        <fullName evidence="5">Histidine--tRNA ligase</fullName>
        <ecNumber evidence="5">6.1.1.21</ecNumber>
    </recommendedName>
    <alternativeName>
        <fullName evidence="5">Histidyl-tRNA synthetase</fullName>
        <shortName evidence="5">HisRS</shortName>
    </alternativeName>
</protein>
<feature type="binding site" evidence="6">
    <location>
        <position position="124"/>
    </location>
    <ligand>
        <name>L-histidine</name>
        <dbReference type="ChEBI" id="CHEBI:57595"/>
    </ligand>
</feature>
<sequence length="420" mass="48490">MINAPRGVEDLLHPKSFYYAQIEKEARDFFSLYGYEEIRIPTFERTELFLRSVGEETDVGKQMYTFKDRGGRSISLRPEGTAGVARAYVEHKLYGSKKEWKVYYMGPMFRYEKPQMGRLREFYQIGVECFGEKSPWLDVEIIEMAYRFLSRVRLTDMEVQINSIGCKDCRGRYVEVLKDYLKDYLDSLCGVCKRRYHYNILRVLDCKNPTCRSFIEKAPQIKDYLCSSCEEHFNYVKKGLENLKIKYTINPYLVRGLDYYTRTIFEIISPHLGAQSTVCAGGRYDDLVSQIGGPSTPAMGFAIGLERLVMGLKKEGVSLKTPSQLTFFIAMLDQRYMEKGMQVASLIRSTGAGASVSFKESSLSSQLRQANKKNFSWVIIIGEEEIQKKKFLFRNMRSGKQYEVSTNSIEEFIKNLKGVS</sequence>
<dbReference type="InterPro" id="IPR015807">
    <property type="entry name" value="His-tRNA-ligase"/>
</dbReference>
<keyword evidence="2 5" id="KW-0547">Nucleotide-binding</keyword>
<dbReference type="GO" id="GO:0005737">
    <property type="term" value="C:cytoplasm"/>
    <property type="evidence" value="ECO:0007669"/>
    <property type="project" value="UniProtKB-SubCell"/>
</dbReference>
<evidence type="ECO:0000256" key="2">
    <source>
        <dbReference type="ARBA" id="ARBA00022741"/>
    </source>
</evidence>
<keyword evidence="5" id="KW-0067">ATP-binding</keyword>
<feature type="binding site" evidence="6">
    <location>
        <begin position="79"/>
        <end position="81"/>
    </location>
    <ligand>
        <name>L-histidine</name>
        <dbReference type="ChEBI" id="CHEBI:57595"/>
    </ligand>
</feature>
<comment type="catalytic activity">
    <reaction evidence="4 5">
        <text>tRNA(His) + L-histidine + ATP = L-histidyl-tRNA(His) + AMP + diphosphate + H(+)</text>
        <dbReference type="Rhea" id="RHEA:17313"/>
        <dbReference type="Rhea" id="RHEA-COMP:9665"/>
        <dbReference type="Rhea" id="RHEA-COMP:9689"/>
        <dbReference type="ChEBI" id="CHEBI:15378"/>
        <dbReference type="ChEBI" id="CHEBI:30616"/>
        <dbReference type="ChEBI" id="CHEBI:33019"/>
        <dbReference type="ChEBI" id="CHEBI:57595"/>
        <dbReference type="ChEBI" id="CHEBI:78442"/>
        <dbReference type="ChEBI" id="CHEBI:78527"/>
        <dbReference type="ChEBI" id="CHEBI:456215"/>
        <dbReference type="EC" id="6.1.1.21"/>
    </reaction>
</comment>
<dbReference type="PANTHER" id="PTHR43707:SF1">
    <property type="entry name" value="HISTIDINE--TRNA LIGASE, MITOCHONDRIAL-RELATED"/>
    <property type="match status" value="1"/>
</dbReference>
<keyword evidence="3 5" id="KW-0030">Aminoacyl-tRNA synthetase</keyword>
<evidence type="ECO:0000256" key="3">
    <source>
        <dbReference type="ARBA" id="ARBA00023146"/>
    </source>
</evidence>
<evidence type="ECO:0000256" key="1">
    <source>
        <dbReference type="ARBA" id="ARBA00008226"/>
    </source>
</evidence>
<reference evidence="8 9" key="1">
    <citation type="submission" date="2018-06" db="EMBL/GenBank/DDBJ databases">
        <title>Extensive metabolic versatility and redundancy in microbially diverse, dynamic hydrothermal sediments.</title>
        <authorList>
            <person name="Dombrowski N."/>
            <person name="Teske A."/>
            <person name="Baker B.J."/>
        </authorList>
    </citation>
    <scope>NUCLEOTIDE SEQUENCE [LARGE SCALE GENOMIC DNA]</scope>
    <source>
        <strain evidence="8">B19_G9</strain>
    </source>
</reference>
<dbReference type="SUPFAM" id="SSF55681">
    <property type="entry name" value="Class II aaRS and biotin synthetases"/>
    <property type="match status" value="1"/>
</dbReference>
<comment type="similarity">
    <text evidence="1 5">Belongs to the class-II aminoacyl-tRNA synthetase family.</text>
</comment>
<dbReference type="NCBIfam" id="TIGR00442">
    <property type="entry name" value="hisS"/>
    <property type="match status" value="1"/>
</dbReference>
<dbReference type="Pfam" id="PF13393">
    <property type="entry name" value="tRNA-synt_His"/>
    <property type="match status" value="2"/>
</dbReference>
<feature type="binding site" evidence="6">
    <location>
        <position position="110"/>
    </location>
    <ligand>
        <name>L-histidine</name>
        <dbReference type="ChEBI" id="CHEBI:57595"/>
    </ligand>
</feature>
<dbReference type="EC" id="6.1.1.21" evidence="5"/>
<comment type="subcellular location">
    <subcellularLocation>
        <location evidence="5">Cytoplasm</location>
    </subcellularLocation>
</comment>
<dbReference type="InterPro" id="IPR041715">
    <property type="entry name" value="HisRS-like_core"/>
</dbReference>
<dbReference type="CDD" id="cd00773">
    <property type="entry name" value="HisRS-like_core"/>
    <property type="match status" value="1"/>
</dbReference>
<evidence type="ECO:0000313" key="9">
    <source>
        <dbReference type="Proteomes" id="UP000267654"/>
    </source>
</evidence>
<dbReference type="InterPro" id="IPR006195">
    <property type="entry name" value="aa-tRNA-synth_II"/>
</dbReference>
<comment type="subunit">
    <text evidence="5">Homodimer.</text>
</comment>
<organism evidence="8 9">
    <name type="scientific">Aerophobetes bacterium</name>
    <dbReference type="NCBI Taxonomy" id="2030807"/>
    <lineage>
        <taxon>Bacteria</taxon>
        <taxon>Candidatus Aerophobota</taxon>
    </lineage>
</organism>
<dbReference type="InterPro" id="IPR036621">
    <property type="entry name" value="Anticodon-bd_dom_sf"/>
</dbReference>
<dbReference type="SUPFAM" id="SSF52954">
    <property type="entry name" value="Class II aaRS ABD-related"/>
    <property type="match status" value="1"/>
</dbReference>
<keyword evidence="5" id="KW-0648">Protein biosynthesis</keyword>
<feature type="domain" description="Aminoacyl-transfer RNA synthetases class-II family profile" evidence="7">
    <location>
        <begin position="22"/>
        <end position="322"/>
    </location>
</feature>
<dbReference type="GO" id="GO:0005524">
    <property type="term" value="F:ATP binding"/>
    <property type="evidence" value="ECO:0007669"/>
    <property type="project" value="UniProtKB-UniRule"/>
</dbReference>